<comment type="caution">
    <text evidence="2">The sequence shown here is derived from an EMBL/GenBank/DDBJ whole genome shotgun (WGS) entry which is preliminary data.</text>
</comment>
<keyword evidence="3" id="KW-1185">Reference proteome</keyword>
<gene>
    <name evidence="2" type="ORF">BJ554DRAFT_7908</name>
</gene>
<feature type="region of interest" description="Disordered" evidence="1">
    <location>
        <begin position="120"/>
        <end position="158"/>
    </location>
</feature>
<evidence type="ECO:0008006" key="4">
    <source>
        <dbReference type="Google" id="ProtNLM"/>
    </source>
</evidence>
<feature type="region of interest" description="Disordered" evidence="1">
    <location>
        <begin position="16"/>
        <end position="77"/>
    </location>
</feature>
<evidence type="ECO:0000313" key="2">
    <source>
        <dbReference type="EMBL" id="KAG5460088.1"/>
    </source>
</evidence>
<organism evidence="2 3">
    <name type="scientific">Olpidium bornovanus</name>
    <dbReference type="NCBI Taxonomy" id="278681"/>
    <lineage>
        <taxon>Eukaryota</taxon>
        <taxon>Fungi</taxon>
        <taxon>Fungi incertae sedis</taxon>
        <taxon>Olpidiomycota</taxon>
        <taxon>Olpidiomycotina</taxon>
        <taxon>Olpidiomycetes</taxon>
        <taxon>Olpidiales</taxon>
        <taxon>Olpidiaceae</taxon>
        <taxon>Olpidium</taxon>
    </lineage>
</organism>
<dbReference type="EMBL" id="JAEFCI010005795">
    <property type="protein sequence ID" value="KAG5460088.1"/>
    <property type="molecule type" value="Genomic_DNA"/>
</dbReference>
<evidence type="ECO:0000313" key="3">
    <source>
        <dbReference type="Proteomes" id="UP000673691"/>
    </source>
</evidence>
<feature type="compositionally biased region" description="Low complexity" evidence="1">
    <location>
        <begin position="47"/>
        <end position="61"/>
    </location>
</feature>
<protein>
    <recommendedName>
        <fullName evidence="4">GAG-pre-integrase domain-containing protein</fullName>
    </recommendedName>
</protein>
<name>A0A8H8DIX5_9FUNG</name>
<feature type="non-terminal residue" evidence="2">
    <location>
        <position position="297"/>
    </location>
</feature>
<proteinExistence type="predicted"/>
<evidence type="ECO:0000256" key="1">
    <source>
        <dbReference type="SAM" id="MobiDB-lite"/>
    </source>
</evidence>
<accession>A0A8H8DIX5</accession>
<reference evidence="2 3" key="1">
    <citation type="journal article" name="Sci. Rep.">
        <title>Genome-scale phylogenetic analyses confirm Olpidium as the closest living zoosporic fungus to the non-flagellated, terrestrial fungi.</title>
        <authorList>
            <person name="Chang Y."/>
            <person name="Rochon D."/>
            <person name="Sekimoto S."/>
            <person name="Wang Y."/>
            <person name="Chovatia M."/>
            <person name="Sandor L."/>
            <person name="Salamov A."/>
            <person name="Grigoriev I.V."/>
            <person name="Stajich J.E."/>
            <person name="Spatafora J.W."/>
        </authorList>
    </citation>
    <scope>NUCLEOTIDE SEQUENCE [LARGE SCALE GENOMIC DNA]</scope>
    <source>
        <strain evidence="2">S191</strain>
    </source>
</reference>
<feature type="compositionally biased region" description="Basic residues" evidence="1">
    <location>
        <begin position="33"/>
        <end position="46"/>
    </location>
</feature>
<feature type="non-terminal residue" evidence="2">
    <location>
        <position position="1"/>
    </location>
</feature>
<dbReference type="AlphaFoldDB" id="A0A8H8DIX5"/>
<feature type="compositionally biased region" description="Polar residues" evidence="1">
    <location>
        <begin position="145"/>
        <end position="158"/>
    </location>
</feature>
<sequence>PGAACLQLPAYFPKSATAAGQPRVARRPLISARHSRPIAARRRRRAPAAAATARNRRAPAAARPPPRPPPHAHRRRATAAAVILARILPPSPAHPRILSPPLPLRARRLRRCATGRFSHNAKAQGPRVVSSANQQVGIRRWPDPDTQQDGKSSNCSSRFLSPVVDRRKTPHTLPLSATHNGTGIWFDPNGDVLLIDQVGLQRPTGTVLARGYREGRSFYLDVTATNGPLVLRDQPVTKSTFCPYDPSLRLAHSRIAKAAHHDLWHRRLGHLGWSTMTKIDRNITGADIRQPADDDEY</sequence>
<dbReference type="Proteomes" id="UP000673691">
    <property type="component" value="Unassembled WGS sequence"/>
</dbReference>